<dbReference type="OrthoDB" id="7053173at2"/>
<feature type="domain" description="Asparagine synthetase" evidence="2">
    <location>
        <begin position="238"/>
        <end position="312"/>
    </location>
</feature>
<dbReference type="InterPro" id="IPR001962">
    <property type="entry name" value="Asn_synthase"/>
</dbReference>
<feature type="region of interest" description="Disordered" evidence="1">
    <location>
        <begin position="29"/>
        <end position="50"/>
    </location>
</feature>
<evidence type="ECO:0000313" key="4">
    <source>
        <dbReference type="Proteomes" id="UP000192445"/>
    </source>
</evidence>
<proteinExistence type="predicted"/>
<feature type="region of interest" description="Disordered" evidence="1">
    <location>
        <begin position="306"/>
        <end position="354"/>
    </location>
</feature>
<dbReference type="Gene3D" id="3.40.50.620">
    <property type="entry name" value="HUPs"/>
    <property type="match status" value="1"/>
</dbReference>
<feature type="compositionally biased region" description="Polar residues" evidence="1">
    <location>
        <begin position="682"/>
        <end position="693"/>
    </location>
</feature>
<dbReference type="EMBL" id="CP020570">
    <property type="protein sequence ID" value="ARF62519.1"/>
    <property type="molecule type" value="Genomic_DNA"/>
</dbReference>
<dbReference type="RefSeq" id="WP_083192680.1">
    <property type="nucleotide sequence ID" value="NZ_CP020570.1"/>
</dbReference>
<evidence type="ECO:0000256" key="1">
    <source>
        <dbReference type="SAM" id="MobiDB-lite"/>
    </source>
</evidence>
<gene>
    <name evidence="3" type="ORF">B1H20_14755</name>
</gene>
<dbReference type="Proteomes" id="UP000192445">
    <property type="component" value="Chromosome"/>
</dbReference>
<accession>A0A1V0UBE4</accession>
<sequence>MPGHLRDYFVVLPDSAAGAAVAGRLPVRESTGRSAAQESTGPAAAGGDGLTVLHPSGRPWVVARTAFREVSHLRRGDDALVLIGPDRVPESALAGLLEGARDRAGLERRLARRPGLHHVIARLSGQTWIRGTASGLRRIYHARHPEAGTIASDRPAVLARLIDAPLDDGALALRMLDFLPHPLSRRVVWRGVHETGAGYGLALPVAAPGTAAVPGPAEYRWWEPPAPELPLAEGARALGEAIAASVRAHVGGHDRISCELSGGLDSTTLTFAARATGPRRLSLLTVAARDRYSEDETWARRAVELAGQDDHPKQSAPGRHADEPTAAGRSTTADRPADPGRPAGPERPADPDLEHRVIPADDAPYFYADLASCAAELNDEPLPVAPGRARAELLLGRARATGSRYHLTGYGGDELFLGLPHAYQDLFHGNPFTAWNHLGGLRHQLGWPLLPTVKALLNRSSFPRWLAGAVTAEAQPVARTPLLSWGVRQSLRPWFTELANSLIVEEFRAAAEHAEPIDPWRGRHVDIDAVRMGARHFQAMEDIGTTIGLPVAAPFYDDRVLEATLAVRLPDRISPWRYKPLLVEAMRGVVPDALLARTTKDHMSSDEHQGLREHGPELAELWTGSRLAERGLVDGRQLLRLAAEPFSPVLVEHSISSTVAGETWLRTAENAWPTAPSRSDRTSPLTRTSEAIL</sequence>
<dbReference type="AlphaFoldDB" id="A0A1V0UBE4"/>
<dbReference type="GO" id="GO:0004066">
    <property type="term" value="F:asparagine synthase (glutamine-hydrolyzing) activity"/>
    <property type="evidence" value="ECO:0007669"/>
    <property type="project" value="InterPro"/>
</dbReference>
<feature type="domain" description="Asparagine synthetase" evidence="2">
    <location>
        <begin position="393"/>
        <end position="647"/>
    </location>
</feature>
<reference evidence="3 4" key="1">
    <citation type="submission" date="2017-03" db="EMBL/GenBank/DDBJ databases">
        <title>Complete Genome Sequence of a natural compounds producer, Streptomyces violaceus S21.</title>
        <authorList>
            <person name="Zhong C."/>
            <person name="Zhao Z."/>
            <person name="Fu J."/>
            <person name="Zong G."/>
            <person name="Qin R."/>
            <person name="Cao G."/>
        </authorList>
    </citation>
    <scope>NUCLEOTIDE SEQUENCE [LARGE SCALE GENOMIC DNA]</scope>
    <source>
        <strain evidence="3 4">S21</strain>
    </source>
</reference>
<dbReference type="Pfam" id="PF00733">
    <property type="entry name" value="Asn_synthase"/>
    <property type="match status" value="2"/>
</dbReference>
<name>A0A1V0UBE4_STRVN</name>
<dbReference type="InterPro" id="IPR014729">
    <property type="entry name" value="Rossmann-like_a/b/a_fold"/>
</dbReference>
<evidence type="ECO:0000259" key="2">
    <source>
        <dbReference type="Pfam" id="PF00733"/>
    </source>
</evidence>
<dbReference type="STRING" id="1935.B1H20_14755"/>
<feature type="region of interest" description="Disordered" evidence="1">
    <location>
        <begin position="670"/>
        <end position="693"/>
    </location>
</feature>
<dbReference type="GO" id="GO:0006529">
    <property type="term" value="P:asparagine biosynthetic process"/>
    <property type="evidence" value="ECO:0007669"/>
    <property type="project" value="InterPro"/>
</dbReference>
<dbReference type="SUPFAM" id="SSF52402">
    <property type="entry name" value="Adenine nucleotide alpha hydrolases-like"/>
    <property type="match status" value="1"/>
</dbReference>
<organism evidence="3 4">
    <name type="scientific">Streptomyces violaceoruber</name>
    <dbReference type="NCBI Taxonomy" id="1935"/>
    <lineage>
        <taxon>Bacteria</taxon>
        <taxon>Bacillati</taxon>
        <taxon>Actinomycetota</taxon>
        <taxon>Actinomycetes</taxon>
        <taxon>Kitasatosporales</taxon>
        <taxon>Streptomycetaceae</taxon>
        <taxon>Streptomyces</taxon>
        <taxon>Streptomyces violaceoruber group</taxon>
    </lineage>
</organism>
<protein>
    <submittedName>
        <fullName evidence="3">Asparagine synthase</fullName>
    </submittedName>
</protein>
<feature type="compositionally biased region" description="Basic and acidic residues" evidence="1">
    <location>
        <begin position="306"/>
        <end position="323"/>
    </location>
</feature>
<dbReference type="KEGG" id="svu:B1H20_14755"/>
<evidence type="ECO:0000313" key="3">
    <source>
        <dbReference type="EMBL" id="ARF62519.1"/>
    </source>
</evidence>